<dbReference type="Proteomes" id="UP001164746">
    <property type="component" value="Chromosome 12"/>
</dbReference>
<evidence type="ECO:0000313" key="2">
    <source>
        <dbReference type="EMBL" id="WAR22056.1"/>
    </source>
</evidence>
<accession>A0ABY7FMU3</accession>
<proteinExistence type="predicted"/>
<dbReference type="EMBL" id="CP111023">
    <property type="protein sequence ID" value="WAR22056.1"/>
    <property type="molecule type" value="Genomic_DNA"/>
</dbReference>
<evidence type="ECO:0000256" key="1">
    <source>
        <dbReference type="SAM" id="Coils"/>
    </source>
</evidence>
<dbReference type="Gene3D" id="1.20.1170.10">
    <property type="match status" value="1"/>
</dbReference>
<gene>
    <name evidence="2" type="ORF">MAR_016030</name>
</gene>
<keyword evidence="1" id="KW-0175">Coiled coil</keyword>
<name>A0ABY7FMU3_MYAAR</name>
<protein>
    <submittedName>
        <fullName evidence="2">Uncharacterized protein</fullName>
    </submittedName>
</protein>
<organism evidence="2 3">
    <name type="scientific">Mya arenaria</name>
    <name type="common">Soft-shell clam</name>
    <dbReference type="NCBI Taxonomy" id="6604"/>
    <lineage>
        <taxon>Eukaryota</taxon>
        <taxon>Metazoa</taxon>
        <taxon>Spiralia</taxon>
        <taxon>Lophotrochozoa</taxon>
        <taxon>Mollusca</taxon>
        <taxon>Bivalvia</taxon>
        <taxon>Autobranchia</taxon>
        <taxon>Heteroconchia</taxon>
        <taxon>Euheterodonta</taxon>
        <taxon>Imparidentia</taxon>
        <taxon>Neoheterodontei</taxon>
        <taxon>Myida</taxon>
        <taxon>Myoidea</taxon>
        <taxon>Myidae</taxon>
        <taxon>Mya</taxon>
    </lineage>
</organism>
<reference evidence="2" key="1">
    <citation type="submission" date="2022-11" db="EMBL/GenBank/DDBJ databases">
        <title>Centuries of genome instability and evolution in soft-shell clam transmissible cancer (bioRxiv).</title>
        <authorList>
            <person name="Hart S.F.M."/>
            <person name="Yonemitsu M.A."/>
            <person name="Giersch R.M."/>
            <person name="Beal B.F."/>
            <person name="Arriagada G."/>
            <person name="Davis B.W."/>
            <person name="Ostrander E.A."/>
            <person name="Goff S.P."/>
            <person name="Metzger M.J."/>
        </authorList>
    </citation>
    <scope>NUCLEOTIDE SEQUENCE</scope>
    <source>
        <strain evidence="2">MELC-2E11</strain>
        <tissue evidence="2">Siphon/mantle</tissue>
    </source>
</reference>
<keyword evidence="3" id="KW-1185">Reference proteome</keyword>
<feature type="coiled-coil region" evidence="1">
    <location>
        <begin position="257"/>
        <end position="302"/>
    </location>
</feature>
<sequence length="448" mass="51446">MALSKSQDEMALESQKMFQTIAAIELYHAQREVANYLELAYLNLADHTDVAREVRMTAHSARTQHLMTSGLMKKFTATSFHIVKTMIPIILDAVELQDRDMIIEAFGQIIENAETMKKESEDTRTSYLKIQTEIQKNLASVNDRNKDIVDKKKKIEIEKVREKEMAKAAQLAQKELDQERKRIDDELKTLKLYRNRMYESADAAGKAMSQDNDTTFMSSVGPSEAMVGPSGIALKVVASVGNFFTNMFKGDKKMKMYKELHKNYQASEENVHRASQERRQVIDRVNEQRKEALIRLAKLKELTLQEASLGNVESLREASLHLGDVDRQFTRIILFWENMAATLKFLKEDVKSGEVYLKKIEDERYAERFKKSIGKAERDWKFFGRICSDYVQESDTQISHLYNFLSSPVDHMSTDDRDSRQKALLASIESDIESAFGDNDDLDGETTE</sequence>
<evidence type="ECO:0000313" key="3">
    <source>
        <dbReference type="Proteomes" id="UP001164746"/>
    </source>
</evidence>
<feature type="coiled-coil region" evidence="1">
    <location>
        <begin position="162"/>
        <end position="196"/>
    </location>
</feature>